<gene>
    <name evidence="2" type="ORF">SAMN05444695_11162</name>
</gene>
<evidence type="ECO:0000313" key="2">
    <source>
        <dbReference type="EMBL" id="SDI79265.1"/>
    </source>
</evidence>
<keyword evidence="3" id="KW-1185">Reference proteome</keyword>
<dbReference type="AlphaFoldDB" id="A0A1G8NGI4"/>
<reference evidence="2 3" key="1">
    <citation type="submission" date="2016-10" db="EMBL/GenBank/DDBJ databases">
        <authorList>
            <person name="de Groot N.N."/>
        </authorList>
    </citation>
    <scope>NUCLEOTIDE SEQUENCE [LARGE SCALE GENOMIC DNA]</scope>
    <source>
        <strain evidence="2 3">DSM 44892</strain>
    </source>
</reference>
<dbReference type="Proteomes" id="UP000183263">
    <property type="component" value="Unassembled WGS sequence"/>
</dbReference>
<sequence>MYSEGVDRPIMPIALSRVHAIRAVLTTAGDEWRLVVHDIPEVLRTSAEGDVPEVVWLTDPVEHVSGLQHSVLYRDYLSGRWYSTGSALASADATPSTRENPPRWASPTHERRSFPAP</sequence>
<protein>
    <submittedName>
        <fullName evidence="2">Uncharacterized protein</fullName>
    </submittedName>
</protein>
<accession>A0A1G8NGI4</accession>
<feature type="compositionally biased region" description="Polar residues" evidence="1">
    <location>
        <begin position="88"/>
        <end position="99"/>
    </location>
</feature>
<name>A0A1G8NGI4_9NOCA</name>
<feature type="region of interest" description="Disordered" evidence="1">
    <location>
        <begin position="88"/>
        <end position="117"/>
    </location>
</feature>
<dbReference type="EMBL" id="FNDN01000011">
    <property type="protein sequence ID" value="SDI79265.1"/>
    <property type="molecule type" value="Genomic_DNA"/>
</dbReference>
<feature type="compositionally biased region" description="Basic and acidic residues" evidence="1">
    <location>
        <begin position="108"/>
        <end position="117"/>
    </location>
</feature>
<evidence type="ECO:0000256" key="1">
    <source>
        <dbReference type="SAM" id="MobiDB-lite"/>
    </source>
</evidence>
<proteinExistence type="predicted"/>
<evidence type="ECO:0000313" key="3">
    <source>
        <dbReference type="Proteomes" id="UP000183263"/>
    </source>
</evidence>
<organism evidence="2 3">
    <name type="scientific">Rhodococcus triatomae</name>
    <dbReference type="NCBI Taxonomy" id="300028"/>
    <lineage>
        <taxon>Bacteria</taxon>
        <taxon>Bacillati</taxon>
        <taxon>Actinomycetota</taxon>
        <taxon>Actinomycetes</taxon>
        <taxon>Mycobacteriales</taxon>
        <taxon>Nocardiaceae</taxon>
        <taxon>Rhodococcus</taxon>
    </lineage>
</organism>